<proteinExistence type="predicted"/>
<organism evidence="1 2">
    <name type="scientific">Scortum barcoo</name>
    <name type="common">barcoo grunter</name>
    <dbReference type="NCBI Taxonomy" id="214431"/>
    <lineage>
        <taxon>Eukaryota</taxon>
        <taxon>Metazoa</taxon>
        <taxon>Chordata</taxon>
        <taxon>Craniata</taxon>
        <taxon>Vertebrata</taxon>
        <taxon>Euteleostomi</taxon>
        <taxon>Actinopterygii</taxon>
        <taxon>Neopterygii</taxon>
        <taxon>Teleostei</taxon>
        <taxon>Neoteleostei</taxon>
        <taxon>Acanthomorphata</taxon>
        <taxon>Eupercaria</taxon>
        <taxon>Centrarchiformes</taxon>
        <taxon>Terapontoidei</taxon>
        <taxon>Terapontidae</taxon>
        <taxon>Scortum</taxon>
    </lineage>
</organism>
<dbReference type="EMBL" id="CM041544">
    <property type="protein sequence ID" value="KAI3363485.1"/>
    <property type="molecule type" value="Genomic_DNA"/>
</dbReference>
<sequence>MKFENILEEIDGFGPFQIAIIVLLCTPRIVLPCHFLLNNFIAAVPPHRCNISTLDDGGLLGNLTQEEKLTISIPVREDGDPKSCEMFAAPQFELLANGSDGAELPTVRCQSGWVYDNSTFSSTLATEVQSLNQLNTFSTKWDLVCDRKSLTKTTSTIFFFGVMMGAIAFGFLCDKYGRRSTLLASYVMAIVFGFSSAFANSYILFAVLRFLTGFGLTGISINSVVLSIEWVDTGHRSFIGVIGSLAWSVGNMLLAGFAFLVNDWRPLIMTVTAPLGFAALTWWWIPESARWLLANGKVERAQFYLDKCAKFNKRQKVSSKLQLEKLSEVEMLEKQNKNYSYLDLIKTPKMRRLTLLTGIVWYGVASTYYGISLNISGFGLNMYLTHFIYAAIEVPAKLMVYCFLNVIGRRKCQAGTLLLTGICIFINIFLPKDLWHVRAVVAILGKGLSEASFTTIFLYTTELYPTVVRQNGLGYTNFMSRLGVSVAPLILLLEDVWTLLPQVIICSVAIISGLVSVLLPETLNIKLPETIDDIEKPGWGFLKFFLRTEALSTPPCPFPLKDKLLAIQRHHDIVPGFLTTSLVVRLQYVRVDARASEVMISNWCTSKSCAGASPLDIQNLKLVPTPSKVLLHLWMHQQQQCRDIQRTDKEFPQMVQRQHHAKYQQHIILQIMPRMHTAAQLSLLSGRSDHNLVHLKPCYIPEVQRQLVITRTVWRWPLEAEQSLQGCFEATDWDVLCEAQGEDIGKLSDCITDYVNFCTDNIIPTKIVCCFPNNKPWVTKDIKDTQNRKKAAFRRGEKEELNKVQTELREKIAEGKDCYRRKLESRLEQNNVTELKYGKVPTAALSLASPISELMWVTGTFIGLVLPEVESYRSTSRLFPIPVKPTEFCYHDAIQGCTLNVHSKLHTQTIYKTISKYAILEKYKVRMTAGRRSRMMTLPLMLGLFLGASCFVWPLAPAAAFQLPPCQLINQTVSLEKEGCSKCHPVETTICSGHCITKDPVIKIPFSNVYQHVCTYRDFYYKTFELPGCPPGVDPTVTYPVALSCHCGRCAMDTSDCTFESLHPNFCMNDIPFYY</sequence>
<accession>A0ACB8W651</accession>
<name>A0ACB8W651_9TELE</name>
<keyword evidence="2" id="KW-1185">Reference proteome</keyword>
<reference evidence="1" key="1">
    <citation type="submission" date="2022-04" db="EMBL/GenBank/DDBJ databases">
        <title>Jade perch genome.</title>
        <authorList>
            <person name="Chao B."/>
        </authorList>
    </citation>
    <scope>NUCLEOTIDE SEQUENCE</scope>
    <source>
        <strain evidence="1">CB-2022</strain>
    </source>
</reference>
<dbReference type="Proteomes" id="UP000831701">
    <property type="component" value="Chromosome 14"/>
</dbReference>
<evidence type="ECO:0000313" key="2">
    <source>
        <dbReference type="Proteomes" id="UP000831701"/>
    </source>
</evidence>
<protein>
    <submittedName>
        <fullName evidence="1">Uncharacterized protein</fullName>
    </submittedName>
</protein>
<gene>
    <name evidence="1" type="ORF">L3Q82_012099</name>
</gene>
<comment type="caution">
    <text evidence="1">The sequence shown here is derived from an EMBL/GenBank/DDBJ whole genome shotgun (WGS) entry which is preliminary data.</text>
</comment>
<evidence type="ECO:0000313" key="1">
    <source>
        <dbReference type="EMBL" id="KAI3363485.1"/>
    </source>
</evidence>